<evidence type="ECO:0000259" key="1">
    <source>
        <dbReference type="PROSITE" id="PS50994"/>
    </source>
</evidence>
<dbReference type="PANTHER" id="PTHR46889">
    <property type="entry name" value="TRANSPOSASE INSF FOR INSERTION SEQUENCE IS3B-RELATED"/>
    <property type="match status" value="1"/>
</dbReference>
<dbReference type="HOGENOM" id="CLU_043663_1_0_6"/>
<proteinExistence type="predicted"/>
<sequence length="342" mass="39158">MILIQEAYANGARLYKACIEAELSKRTYRRWYRAGVVQADLRPTAFRPEPANKLKEHEREQILAVCNEPEYASLPPSQIVPTLLDKGIYIASEASFYRVLDANDQLNHRGRSQVAVNRSKPLSYTADGPNQVWSWDITYLASVVKGQFYYLYMFEDIYSRKIVGYEVHEQECGERAAELIQRSMLREQCFKKPLVLHSDNGAPMKSLTMKAKLEELSVTASLSRPRVSNDNPYSESLFKTLKYRPQWPKSGFSSLAAAREWVEKFVKWYNDEHKHSKLNFVSPGQRHALQDSAILDKRKKVLEAAKARNPKRWSKDVRNCEAVGPVMLNPDKAPADDVINAA</sequence>
<gene>
    <name evidence="2" type="ordered locus">Sden_2068</name>
</gene>
<protein>
    <submittedName>
        <fullName evidence="2">Integrase, catalytic region</fullName>
    </submittedName>
</protein>
<dbReference type="InterPro" id="IPR036397">
    <property type="entry name" value="RNaseH_sf"/>
</dbReference>
<dbReference type="AlphaFoldDB" id="Q12MH6"/>
<dbReference type="KEGG" id="sdn:Sden_2068"/>
<dbReference type="NCBIfam" id="NF033516">
    <property type="entry name" value="transpos_IS3"/>
    <property type="match status" value="1"/>
</dbReference>
<dbReference type="Gene3D" id="3.30.420.10">
    <property type="entry name" value="Ribonuclease H-like superfamily/Ribonuclease H"/>
    <property type="match status" value="1"/>
</dbReference>
<organism evidence="2 3">
    <name type="scientific">Shewanella denitrificans (strain OS217 / ATCC BAA-1090 / DSM 15013)</name>
    <dbReference type="NCBI Taxonomy" id="318161"/>
    <lineage>
        <taxon>Bacteria</taxon>
        <taxon>Pseudomonadati</taxon>
        <taxon>Pseudomonadota</taxon>
        <taxon>Gammaproteobacteria</taxon>
        <taxon>Alteromonadales</taxon>
        <taxon>Shewanellaceae</taxon>
        <taxon>Shewanella</taxon>
    </lineage>
</organism>
<dbReference type="eggNOG" id="COG2801">
    <property type="taxonomic scope" value="Bacteria"/>
</dbReference>
<dbReference type="InterPro" id="IPR001584">
    <property type="entry name" value="Integrase_cat-core"/>
</dbReference>
<feature type="domain" description="Integrase catalytic" evidence="1">
    <location>
        <begin position="125"/>
        <end position="291"/>
    </location>
</feature>
<dbReference type="SUPFAM" id="SSF53098">
    <property type="entry name" value="Ribonuclease H-like"/>
    <property type="match status" value="1"/>
</dbReference>
<dbReference type="EMBL" id="CP000302">
    <property type="protein sequence ID" value="ABE55350.1"/>
    <property type="molecule type" value="Genomic_DNA"/>
</dbReference>
<dbReference type="PANTHER" id="PTHR46889:SF4">
    <property type="entry name" value="TRANSPOSASE INSO FOR INSERTION SEQUENCE ELEMENT IS911B-RELATED"/>
    <property type="match status" value="1"/>
</dbReference>
<evidence type="ECO:0000313" key="2">
    <source>
        <dbReference type="EMBL" id="ABE55350.1"/>
    </source>
</evidence>
<reference evidence="2 3" key="1">
    <citation type="submission" date="2006-03" db="EMBL/GenBank/DDBJ databases">
        <title>Complete sequence of Shewanella denitrificans OS217.</title>
        <authorList>
            <consortium name="US DOE Joint Genome Institute"/>
            <person name="Copeland A."/>
            <person name="Lucas S."/>
            <person name="Lapidus A."/>
            <person name="Barry K."/>
            <person name="Detter J.C."/>
            <person name="Glavina del Rio T."/>
            <person name="Hammon N."/>
            <person name="Israni S."/>
            <person name="Dalin E."/>
            <person name="Tice H."/>
            <person name="Pitluck S."/>
            <person name="Brettin T."/>
            <person name="Bruce D."/>
            <person name="Han C."/>
            <person name="Tapia R."/>
            <person name="Gilna P."/>
            <person name="Kiss H."/>
            <person name="Schmutz J."/>
            <person name="Larimer F."/>
            <person name="Land M."/>
            <person name="Hauser L."/>
            <person name="Kyrpides N."/>
            <person name="Lykidis A."/>
            <person name="Richardson P."/>
        </authorList>
    </citation>
    <scope>NUCLEOTIDE SEQUENCE [LARGE SCALE GENOMIC DNA]</scope>
    <source>
        <strain evidence="3">OS217 / ATCC BAA-1090 / DSM 15013</strain>
    </source>
</reference>
<dbReference type="PROSITE" id="PS50994">
    <property type="entry name" value="INTEGRASE"/>
    <property type="match status" value="1"/>
</dbReference>
<dbReference type="Proteomes" id="UP000001982">
    <property type="component" value="Chromosome"/>
</dbReference>
<dbReference type="InterPro" id="IPR048020">
    <property type="entry name" value="Transpos_IS3"/>
</dbReference>
<dbReference type="InterPro" id="IPR012337">
    <property type="entry name" value="RNaseH-like_sf"/>
</dbReference>
<accession>Q12MH6</accession>
<name>Q12MH6_SHEDO</name>
<evidence type="ECO:0000313" key="3">
    <source>
        <dbReference type="Proteomes" id="UP000001982"/>
    </source>
</evidence>
<dbReference type="STRING" id="318161.Sden_2068"/>
<keyword evidence="3" id="KW-1185">Reference proteome</keyword>
<dbReference type="GO" id="GO:0015074">
    <property type="term" value="P:DNA integration"/>
    <property type="evidence" value="ECO:0007669"/>
    <property type="project" value="InterPro"/>
</dbReference>
<dbReference type="Pfam" id="PF00665">
    <property type="entry name" value="rve"/>
    <property type="match status" value="1"/>
</dbReference>
<dbReference type="InterPro" id="IPR050900">
    <property type="entry name" value="Transposase_IS3/IS150/IS904"/>
</dbReference>
<dbReference type="GO" id="GO:0003676">
    <property type="term" value="F:nucleic acid binding"/>
    <property type="evidence" value="ECO:0007669"/>
    <property type="project" value="InterPro"/>
</dbReference>